<feature type="domain" description="Phosphatidic acid phosphatase type 2/haloperoxidase" evidence="2">
    <location>
        <begin position="60"/>
        <end position="175"/>
    </location>
</feature>
<dbReference type="EC" id="3.6.1.27" evidence="3"/>
<name>A0A841MSR7_9BACT</name>
<dbReference type="SMART" id="SM00014">
    <property type="entry name" value="acidPPc"/>
    <property type="match status" value="1"/>
</dbReference>
<dbReference type="Gene3D" id="1.20.144.10">
    <property type="entry name" value="Phosphatidic acid phosphatase type 2/haloperoxidase"/>
    <property type="match status" value="2"/>
</dbReference>
<dbReference type="RefSeq" id="WP_184496465.1">
    <property type="nucleotide sequence ID" value="NZ_JACIJO010000003.1"/>
</dbReference>
<gene>
    <name evidence="3" type="ORF">FHS59_003347</name>
</gene>
<evidence type="ECO:0000256" key="1">
    <source>
        <dbReference type="SAM" id="Phobius"/>
    </source>
</evidence>
<dbReference type="PANTHER" id="PTHR14969">
    <property type="entry name" value="SPHINGOSINE-1-PHOSPHATE PHOSPHOHYDROLASE"/>
    <property type="match status" value="1"/>
</dbReference>
<dbReference type="PANTHER" id="PTHR14969:SF13">
    <property type="entry name" value="AT30094P"/>
    <property type="match status" value="1"/>
</dbReference>
<dbReference type="Proteomes" id="UP000588604">
    <property type="component" value="Unassembled WGS sequence"/>
</dbReference>
<evidence type="ECO:0000313" key="4">
    <source>
        <dbReference type="Proteomes" id="UP000588604"/>
    </source>
</evidence>
<keyword evidence="1" id="KW-1133">Transmembrane helix</keyword>
<accession>A0A841MSR7</accession>
<keyword evidence="1" id="KW-0472">Membrane</keyword>
<proteinExistence type="predicted"/>
<keyword evidence="3" id="KW-0378">Hydrolase</keyword>
<keyword evidence="1" id="KW-0812">Transmembrane</keyword>
<dbReference type="InterPro" id="IPR036938">
    <property type="entry name" value="PAP2/HPO_sf"/>
</dbReference>
<dbReference type="Pfam" id="PF01569">
    <property type="entry name" value="PAP2"/>
    <property type="match status" value="1"/>
</dbReference>
<dbReference type="AlphaFoldDB" id="A0A841MSR7"/>
<feature type="transmembrane region" description="Helical" evidence="1">
    <location>
        <begin position="27"/>
        <end position="49"/>
    </location>
</feature>
<dbReference type="CDD" id="cd03395">
    <property type="entry name" value="PAP2_like_4"/>
    <property type="match status" value="1"/>
</dbReference>
<evidence type="ECO:0000313" key="3">
    <source>
        <dbReference type="EMBL" id="MBB6327704.1"/>
    </source>
</evidence>
<dbReference type="GO" id="GO:0050380">
    <property type="term" value="F:undecaprenyl-diphosphatase activity"/>
    <property type="evidence" value="ECO:0007669"/>
    <property type="project" value="UniProtKB-EC"/>
</dbReference>
<reference evidence="3 4" key="1">
    <citation type="submission" date="2020-08" db="EMBL/GenBank/DDBJ databases">
        <title>Genomic Encyclopedia of Type Strains, Phase IV (KMG-IV): sequencing the most valuable type-strain genomes for metagenomic binning, comparative biology and taxonomic classification.</title>
        <authorList>
            <person name="Goeker M."/>
        </authorList>
    </citation>
    <scope>NUCLEOTIDE SEQUENCE [LARGE SCALE GENOMIC DNA]</scope>
    <source>
        <strain evidence="3 4">DSM 102044</strain>
    </source>
</reference>
<dbReference type="InterPro" id="IPR000326">
    <property type="entry name" value="PAP2/HPO"/>
</dbReference>
<feature type="transmembrane region" description="Helical" evidence="1">
    <location>
        <begin position="134"/>
        <end position="154"/>
    </location>
</feature>
<feature type="transmembrane region" description="Helical" evidence="1">
    <location>
        <begin position="55"/>
        <end position="77"/>
    </location>
</feature>
<feature type="transmembrane region" description="Helical" evidence="1">
    <location>
        <begin position="160"/>
        <end position="181"/>
    </location>
</feature>
<sequence length="191" mass="22191">MIENIKKWDEDLFLFINSMHAEWLDPIMFQVSQTITWIPFYIVLAYFIYKADPKSSWWVFGGIALAILISDQTTSGLMKPFFERLRPCHDERWEGIIHNYGRCGGLYGFASSHAANTFAIATFLNLKLGKKIKFLKWLFLWAAIISYTRIYLGVHYPVDVFTGAFIGFLAGVLSWFLIVFIKREILKSILK</sequence>
<protein>
    <submittedName>
        <fullName evidence="3">Undecaprenyl-diphosphatase</fullName>
        <ecNumber evidence="3">3.6.1.27</ecNumber>
    </submittedName>
</protein>
<dbReference type="SUPFAM" id="SSF48317">
    <property type="entry name" value="Acid phosphatase/Vanadium-dependent haloperoxidase"/>
    <property type="match status" value="1"/>
</dbReference>
<keyword evidence="4" id="KW-1185">Reference proteome</keyword>
<dbReference type="EMBL" id="JACIJO010000003">
    <property type="protein sequence ID" value="MBB6327704.1"/>
    <property type="molecule type" value="Genomic_DNA"/>
</dbReference>
<evidence type="ECO:0000259" key="2">
    <source>
        <dbReference type="SMART" id="SM00014"/>
    </source>
</evidence>
<organism evidence="3 4">
    <name type="scientific">Algoriphagus iocasae</name>
    <dbReference type="NCBI Taxonomy" id="1836499"/>
    <lineage>
        <taxon>Bacteria</taxon>
        <taxon>Pseudomonadati</taxon>
        <taxon>Bacteroidota</taxon>
        <taxon>Cytophagia</taxon>
        <taxon>Cytophagales</taxon>
        <taxon>Cyclobacteriaceae</taxon>
        <taxon>Algoriphagus</taxon>
    </lineage>
</organism>
<comment type="caution">
    <text evidence="3">The sequence shown here is derived from an EMBL/GenBank/DDBJ whole genome shotgun (WGS) entry which is preliminary data.</text>
</comment>